<keyword evidence="2" id="KW-1185">Reference proteome</keyword>
<reference evidence="1 2" key="1">
    <citation type="journal article" date="2020" name="Nature">
        <title>Six reference-quality genomes reveal evolution of bat adaptations.</title>
        <authorList>
            <person name="Jebb D."/>
            <person name="Huang Z."/>
            <person name="Pippel M."/>
            <person name="Hughes G.M."/>
            <person name="Lavrichenko K."/>
            <person name="Devanna P."/>
            <person name="Winkler S."/>
            <person name="Jermiin L.S."/>
            <person name="Skirmuntt E.C."/>
            <person name="Katzourakis A."/>
            <person name="Burkitt-Gray L."/>
            <person name="Ray D.A."/>
            <person name="Sullivan K.A.M."/>
            <person name="Roscito J.G."/>
            <person name="Kirilenko B.M."/>
            <person name="Davalos L.M."/>
            <person name="Corthals A.P."/>
            <person name="Power M.L."/>
            <person name="Jones G."/>
            <person name="Ransome R.D."/>
            <person name="Dechmann D.K.N."/>
            <person name="Locatelli A.G."/>
            <person name="Puechmaille S.J."/>
            <person name="Fedrigo O."/>
            <person name="Jarvis E.D."/>
            <person name="Hiller M."/>
            <person name="Vernes S.C."/>
            <person name="Myers E.W."/>
            <person name="Teeling E.C."/>
        </authorList>
    </citation>
    <scope>NUCLEOTIDE SEQUENCE [LARGE SCALE GENOMIC DNA]</scope>
    <source>
        <strain evidence="1">MMolMol1</strain>
        <tissue evidence="1">Muscle</tissue>
    </source>
</reference>
<comment type="caution">
    <text evidence="1">The sequence shown here is derived from an EMBL/GenBank/DDBJ whole genome shotgun (WGS) entry which is preliminary data.</text>
</comment>
<evidence type="ECO:0000313" key="2">
    <source>
        <dbReference type="Proteomes" id="UP000550707"/>
    </source>
</evidence>
<gene>
    <name evidence="1" type="ORF">HJG59_016648</name>
</gene>
<name>A0A7J8FBV9_MOLMO</name>
<organism evidence="1 2">
    <name type="scientific">Molossus molossus</name>
    <name type="common">Pallas' mastiff bat</name>
    <name type="synonym">Vespertilio molossus</name>
    <dbReference type="NCBI Taxonomy" id="27622"/>
    <lineage>
        <taxon>Eukaryota</taxon>
        <taxon>Metazoa</taxon>
        <taxon>Chordata</taxon>
        <taxon>Craniata</taxon>
        <taxon>Vertebrata</taxon>
        <taxon>Euteleostomi</taxon>
        <taxon>Mammalia</taxon>
        <taxon>Eutheria</taxon>
        <taxon>Laurasiatheria</taxon>
        <taxon>Chiroptera</taxon>
        <taxon>Yangochiroptera</taxon>
        <taxon>Molossidae</taxon>
        <taxon>Molossus</taxon>
    </lineage>
</organism>
<proteinExistence type="predicted"/>
<dbReference type="AlphaFoldDB" id="A0A7J8FBV9"/>
<protein>
    <submittedName>
        <fullName evidence="1">Solute carrier family 22 member 23</fullName>
    </submittedName>
</protein>
<dbReference type="Proteomes" id="UP000550707">
    <property type="component" value="Unassembled WGS sequence"/>
</dbReference>
<sequence length="88" mass="9973">MFSTLRFFEGFCLAGIILTLYALRRPGRGDSPRSSRGLTCVTEKMGRRAGRREQTRLTYEDRLCLSCRLATRPQPSSSFMFKSDAKTG</sequence>
<accession>A0A7J8FBV9</accession>
<dbReference type="EMBL" id="JACASF010000012">
    <property type="protein sequence ID" value="KAF6445130.1"/>
    <property type="molecule type" value="Genomic_DNA"/>
</dbReference>
<evidence type="ECO:0000313" key="1">
    <source>
        <dbReference type="EMBL" id="KAF6445130.1"/>
    </source>
</evidence>